<dbReference type="GO" id="GO:0005576">
    <property type="term" value="C:extracellular region"/>
    <property type="evidence" value="ECO:0007669"/>
    <property type="project" value="TreeGrafter"/>
</dbReference>
<dbReference type="GO" id="GO:0006508">
    <property type="term" value="P:proteolysis"/>
    <property type="evidence" value="ECO:0007669"/>
    <property type="project" value="UniProtKB-KW"/>
</dbReference>
<sequence length="467" mass="49889">MADRILAVVIATVSLMLVFMPGMVSSGFRFRISPKQQKGLRDLFKDHAADVAGSLLPPSPSNGDGSNNNVPTHAPATTTVAYFINFTIGSQVVYGAFDITSELVWVPCKVCSYEDTSSCTTGTGTPGVYLAQHEEIYACGSVFCMHPQNYCRGANNACSYTYTYGGSDGGKTTSGYLAFQNFTFGDTNVGKVNFGCGPSNDGYFGDSGVVGFNNGRFSLVTQLQLGSFSYYFPPEDAPADTATFFVVFGDDDGVVPRTSNPRYYTPFLTLPDGTYPNLYFVKLTGILVGGKDLLAPNGNNGGADAVLSTSVPVTYLEKTAYDLLKDELKNVLGTSNIVSGSALGLDLCYTSQYMATAYQKLPAVSFVFTGNAVMELKTRNYLYRDDDAGLECLTILPSQDANGLSVLGSLIQTGTHMIFDIQGKKGLSFESFDQPSPATAPPPFSTATTIGRFVWCATAVALACMFL</sequence>
<comment type="similarity">
    <text evidence="1">Belongs to the peptidase A1 family.</text>
</comment>
<dbReference type="Gramene" id="LPERR05G11710.1">
    <property type="protein sequence ID" value="LPERR05G11710.1"/>
    <property type="gene ID" value="LPERR05G11710"/>
</dbReference>
<dbReference type="Gene3D" id="2.40.70.10">
    <property type="entry name" value="Acid Proteases"/>
    <property type="match status" value="2"/>
</dbReference>
<evidence type="ECO:0000256" key="5">
    <source>
        <dbReference type="ARBA" id="ARBA00023180"/>
    </source>
</evidence>
<dbReference type="InterPro" id="IPR032861">
    <property type="entry name" value="TAXi_N"/>
</dbReference>
<name>A0A0D9WG01_9ORYZ</name>
<evidence type="ECO:0000256" key="3">
    <source>
        <dbReference type="ARBA" id="ARBA00022750"/>
    </source>
</evidence>
<keyword evidence="5" id="KW-0325">Glycoprotein</keyword>
<keyword evidence="8" id="KW-1185">Reference proteome</keyword>
<dbReference type="Proteomes" id="UP000032180">
    <property type="component" value="Chromosome 5"/>
</dbReference>
<dbReference type="EnsemblPlants" id="LPERR05G11710.1">
    <property type="protein sequence ID" value="LPERR05G11710.1"/>
    <property type="gene ID" value="LPERR05G11710"/>
</dbReference>
<dbReference type="Pfam" id="PF14543">
    <property type="entry name" value="TAXi_N"/>
    <property type="match status" value="1"/>
</dbReference>
<proteinExistence type="inferred from homology"/>
<evidence type="ECO:0000256" key="4">
    <source>
        <dbReference type="ARBA" id="ARBA00022801"/>
    </source>
</evidence>
<evidence type="ECO:0000313" key="8">
    <source>
        <dbReference type="Proteomes" id="UP000032180"/>
    </source>
</evidence>
<dbReference type="GO" id="GO:0004190">
    <property type="term" value="F:aspartic-type endopeptidase activity"/>
    <property type="evidence" value="ECO:0007669"/>
    <property type="project" value="UniProtKB-KW"/>
</dbReference>
<dbReference type="InterPro" id="IPR051708">
    <property type="entry name" value="Plant_Aspart_Prot_A1"/>
</dbReference>
<dbReference type="AlphaFoldDB" id="A0A0D9WG01"/>
<reference evidence="8" key="2">
    <citation type="submission" date="2013-12" db="EMBL/GenBank/DDBJ databases">
        <authorList>
            <person name="Yu Y."/>
            <person name="Lee S."/>
            <person name="de Baynast K."/>
            <person name="Wissotski M."/>
            <person name="Liu L."/>
            <person name="Talag J."/>
            <person name="Goicoechea J."/>
            <person name="Angelova A."/>
            <person name="Jetty R."/>
            <person name="Kudrna D."/>
            <person name="Golser W."/>
            <person name="Rivera L."/>
            <person name="Zhang J."/>
            <person name="Wing R."/>
        </authorList>
    </citation>
    <scope>NUCLEOTIDE SEQUENCE</scope>
</reference>
<dbReference type="InterPro" id="IPR021109">
    <property type="entry name" value="Peptidase_aspartic_dom_sf"/>
</dbReference>
<keyword evidence="2" id="KW-0645">Protease</keyword>
<dbReference type="eggNOG" id="KOG1339">
    <property type="taxonomic scope" value="Eukaryota"/>
</dbReference>
<dbReference type="PROSITE" id="PS51767">
    <property type="entry name" value="PEPTIDASE_A1"/>
    <property type="match status" value="1"/>
</dbReference>
<evidence type="ECO:0000259" key="6">
    <source>
        <dbReference type="PROSITE" id="PS51767"/>
    </source>
</evidence>
<organism evidence="7 8">
    <name type="scientific">Leersia perrieri</name>
    <dbReference type="NCBI Taxonomy" id="77586"/>
    <lineage>
        <taxon>Eukaryota</taxon>
        <taxon>Viridiplantae</taxon>
        <taxon>Streptophyta</taxon>
        <taxon>Embryophyta</taxon>
        <taxon>Tracheophyta</taxon>
        <taxon>Spermatophyta</taxon>
        <taxon>Magnoliopsida</taxon>
        <taxon>Liliopsida</taxon>
        <taxon>Poales</taxon>
        <taxon>Poaceae</taxon>
        <taxon>BOP clade</taxon>
        <taxon>Oryzoideae</taxon>
        <taxon>Oryzeae</taxon>
        <taxon>Oryzinae</taxon>
        <taxon>Leersia</taxon>
    </lineage>
</organism>
<dbReference type="InterPro" id="IPR032799">
    <property type="entry name" value="TAXi_C"/>
</dbReference>
<keyword evidence="4" id="KW-0378">Hydrolase</keyword>
<evidence type="ECO:0000313" key="7">
    <source>
        <dbReference type="EnsemblPlants" id="LPERR05G11710.1"/>
    </source>
</evidence>
<dbReference type="InterPro" id="IPR033121">
    <property type="entry name" value="PEPTIDASE_A1"/>
</dbReference>
<dbReference type="HOGENOM" id="CLU_005738_2_1_1"/>
<evidence type="ECO:0000256" key="1">
    <source>
        <dbReference type="ARBA" id="ARBA00007447"/>
    </source>
</evidence>
<keyword evidence="3" id="KW-0064">Aspartyl protease</keyword>
<dbReference type="PANTHER" id="PTHR47967">
    <property type="entry name" value="OS07G0603500 PROTEIN-RELATED"/>
    <property type="match status" value="1"/>
</dbReference>
<reference evidence="7" key="3">
    <citation type="submission" date="2015-04" db="UniProtKB">
        <authorList>
            <consortium name="EnsemblPlants"/>
        </authorList>
    </citation>
    <scope>IDENTIFICATION</scope>
</reference>
<dbReference type="Pfam" id="PF14541">
    <property type="entry name" value="TAXi_C"/>
    <property type="match status" value="1"/>
</dbReference>
<accession>A0A0D9WG01</accession>
<evidence type="ECO:0000256" key="2">
    <source>
        <dbReference type="ARBA" id="ARBA00022670"/>
    </source>
</evidence>
<dbReference type="CDD" id="cd05476">
    <property type="entry name" value="pepsin_A_like_plant"/>
    <property type="match status" value="1"/>
</dbReference>
<dbReference type="STRING" id="77586.A0A0D9WG01"/>
<reference evidence="7 8" key="1">
    <citation type="submission" date="2012-08" db="EMBL/GenBank/DDBJ databases">
        <title>Oryza genome evolution.</title>
        <authorList>
            <person name="Wing R.A."/>
        </authorList>
    </citation>
    <scope>NUCLEOTIDE SEQUENCE</scope>
</reference>
<feature type="domain" description="Peptidase A1" evidence="6">
    <location>
        <begin position="82"/>
        <end position="430"/>
    </location>
</feature>
<dbReference type="PANTHER" id="PTHR47967:SF85">
    <property type="entry name" value="OS05G0384300 PROTEIN"/>
    <property type="match status" value="1"/>
</dbReference>
<protein>
    <recommendedName>
        <fullName evidence="6">Peptidase A1 domain-containing protein</fullName>
    </recommendedName>
</protein>
<dbReference type="InterPro" id="IPR034161">
    <property type="entry name" value="Pepsin-like_plant"/>
</dbReference>
<dbReference type="SUPFAM" id="SSF50630">
    <property type="entry name" value="Acid proteases"/>
    <property type="match status" value="1"/>
</dbReference>